<name>A0A2N5XZR7_9GAMM</name>
<organism evidence="2 3">
    <name type="scientific">Kineobactrum sediminis</name>
    <dbReference type="NCBI Taxonomy" id="1905677"/>
    <lineage>
        <taxon>Bacteria</taxon>
        <taxon>Pseudomonadati</taxon>
        <taxon>Pseudomonadota</taxon>
        <taxon>Gammaproteobacteria</taxon>
        <taxon>Cellvibrionales</taxon>
        <taxon>Halieaceae</taxon>
        <taxon>Kineobactrum</taxon>
    </lineage>
</organism>
<accession>A0A2N5XZR7</accession>
<proteinExistence type="predicted"/>
<dbReference type="Pfam" id="PF05721">
    <property type="entry name" value="PhyH"/>
    <property type="match status" value="1"/>
</dbReference>
<sequence>MSFFYPDNIQPMREANALRDDVTALRAQMDEDGYLLFRNAIDPHKLTVLREQITTILAGIGWILGDEQQLDARAAGLPQREGEEGYFEAHDKIVKLEAFHALAHDEKLMHIIRQSLGEDVFAHPLSIVRLVFPNNPEITTPPHQDYPNNQGSEKLTAAWIPLHDCPIEMGALAILKGSHKNGLLPLQFHMGPGNRCAVIPQTMHELEWVSTDFQVGDVLLFPALTVHSALENKDPERMRLSVDYRYQLEGEALTENSLKPHFSRLSWEEIYRDWQSTDLQYYWYKKRFDVIPWQNLHELPDDHVKDAMKQCIRYENKRQQRYAENRLHHHEDKAV</sequence>
<comment type="caution">
    <text evidence="2">The sequence shown here is derived from an EMBL/GenBank/DDBJ whole genome shotgun (WGS) entry which is preliminary data.</text>
</comment>
<comment type="cofactor">
    <cofactor evidence="1">
        <name>Fe(2+)</name>
        <dbReference type="ChEBI" id="CHEBI:29033"/>
    </cofactor>
</comment>
<evidence type="ECO:0000313" key="3">
    <source>
        <dbReference type="Proteomes" id="UP000234845"/>
    </source>
</evidence>
<evidence type="ECO:0008006" key="4">
    <source>
        <dbReference type="Google" id="ProtNLM"/>
    </source>
</evidence>
<dbReference type="GO" id="GO:0016706">
    <property type="term" value="F:2-oxoglutarate-dependent dioxygenase activity"/>
    <property type="evidence" value="ECO:0007669"/>
    <property type="project" value="UniProtKB-ARBA"/>
</dbReference>
<dbReference type="PANTHER" id="PTHR20883">
    <property type="entry name" value="PHYTANOYL-COA DIOXYGENASE DOMAIN CONTAINING 1"/>
    <property type="match status" value="1"/>
</dbReference>
<dbReference type="InterPro" id="IPR008775">
    <property type="entry name" value="Phytyl_CoA_dOase-like"/>
</dbReference>
<keyword evidence="3" id="KW-1185">Reference proteome</keyword>
<reference evidence="3" key="1">
    <citation type="submission" date="2017-11" db="EMBL/GenBank/DDBJ databases">
        <title>The draft genome sequence of Chromatocurvus sp. F02.</title>
        <authorList>
            <person name="Du Z.-J."/>
            <person name="Chang Y.-Q."/>
        </authorList>
    </citation>
    <scope>NUCLEOTIDE SEQUENCE [LARGE SCALE GENOMIC DNA]</scope>
    <source>
        <strain evidence="3">F02</strain>
    </source>
</reference>
<dbReference type="EMBL" id="PKLZ01000011">
    <property type="protein sequence ID" value="PLW81640.1"/>
    <property type="molecule type" value="Genomic_DNA"/>
</dbReference>
<dbReference type="PANTHER" id="PTHR20883:SF48">
    <property type="entry name" value="ECTOINE DIOXYGENASE"/>
    <property type="match status" value="1"/>
</dbReference>
<dbReference type="SUPFAM" id="SSF51197">
    <property type="entry name" value="Clavaminate synthase-like"/>
    <property type="match status" value="1"/>
</dbReference>
<evidence type="ECO:0000313" key="2">
    <source>
        <dbReference type="EMBL" id="PLW81640.1"/>
    </source>
</evidence>
<dbReference type="AlphaFoldDB" id="A0A2N5XZR7"/>
<evidence type="ECO:0000256" key="1">
    <source>
        <dbReference type="ARBA" id="ARBA00001954"/>
    </source>
</evidence>
<gene>
    <name evidence="2" type="ORF">CWI75_14315</name>
</gene>
<dbReference type="GO" id="GO:0005506">
    <property type="term" value="F:iron ion binding"/>
    <property type="evidence" value="ECO:0007669"/>
    <property type="project" value="UniProtKB-ARBA"/>
</dbReference>
<protein>
    <recommendedName>
        <fullName evidence="4">Phytanoyl-CoA dioxygenase</fullName>
    </recommendedName>
</protein>
<dbReference type="Proteomes" id="UP000234845">
    <property type="component" value="Unassembled WGS sequence"/>
</dbReference>
<dbReference type="Gene3D" id="2.60.120.620">
    <property type="entry name" value="q2cbj1_9rhob like domain"/>
    <property type="match status" value="1"/>
</dbReference>